<proteinExistence type="predicted"/>
<dbReference type="PROSITE" id="PS50957">
    <property type="entry name" value="JOSEPHIN"/>
    <property type="match status" value="1"/>
</dbReference>
<dbReference type="PRINTS" id="PR01233">
    <property type="entry name" value="JOSEPHIN"/>
</dbReference>
<keyword evidence="8" id="KW-0805">Transcription regulation</keyword>
<evidence type="ECO:0000256" key="4">
    <source>
        <dbReference type="ARBA" id="ARBA00022670"/>
    </source>
</evidence>
<comment type="caution">
    <text evidence="15">The sequence shown here is derived from an EMBL/GenBank/DDBJ whole genome shotgun (WGS) entry which is preliminary data.</text>
</comment>
<keyword evidence="9" id="KW-0804">Transcription</keyword>
<name>A0AB34JGJ7_PRYPA</name>
<evidence type="ECO:0000256" key="5">
    <source>
        <dbReference type="ARBA" id="ARBA00022786"/>
    </source>
</evidence>
<evidence type="ECO:0000313" key="15">
    <source>
        <dbReference type="EMBL" id="KAL1519789.1"/>
    </source>
</evidence>
<dbReference type="Proteomes" id="UP001515480">
    <property type="component" value="Unassembled WGS sequence"/>
</dbReference>
<dbReference type="SUPFAM" id="SSF54236">
    <property type="entry name" value="Ubiquitin-like"/>
    <property type="match status" value="1"/>
</dbReference>
<feature type="active site" evidence="12">
    <location>
        <position position="118"/>
    </location>
</feature>
<protein>
    <recommendedName>
        <fullName evidence="3">ubiquitinyl hydrolase 1</fullName>
        <ecNumber evidence="3">3.4.19.12</ecNumber>
    </recommendedName>
</protein>
<dbReference type="GO" id="GO:0016579">
    <property type="term" value="P:protein deubiquitination"/>
    <property type="evidence" value="ECO:0007669"/>
    <property type="project" value="InterPro"/>
</dbReference>
<dbReference type="GO" id="GO:0005634">
    <property type="term" value="C:nucleus"/>
    <property type="evidence" value="ECO:0007669"/>
    <property type="project" value="UniProtKB-SubCell"/>
</dbReference>
<keyword evidence="5" id="KW-0833">Ubl conjugation pathway</keyword>
<comment type="catalytic activity">
    <reaction evidence="1">
        <text>Thiol-dependent hydrolysis of ester, thioester, amide, peptide and isopeptide bonds formed by the C-terminal Gly of ubiquitin (a 76-residue protein attached to proteins as an intracellular targeting signal).</text>
        <dbReference type="EC" id="3.4.19.12"/>
    </reaction>
</comment>
<evidence type="ECO:0000256" key="6">
    <source>
        <dbReference type="ARBA" id="ARBA00022801"/>
    </source>
</evidence>
<dbReference type="InterPro" id="IPR006155">
    <property type="entry name" value="Josephin"/>
</dbReference>
<evidence type="ECO:0000256" key="2">
    <source>
        <dbReference type="ARBA" id="ARBA00004123"/>
    </source>
</evidence>
<dbReference type="Pfam" id="PF00789">
    <property type="entry name" value="UBX"/>
    <property type="match status" value="1"/>
</dbReference>
<evidence type="ECO:0000256" key="10">
    <source>
        <dbReference type="ARBA" id="ARBA00023242"/>
    </source>
</evidence>
<dbReference type="Gene3D" id="3.90.70.40">
    <property type="match status" value="1"/>
</dbReference>
<dbReference type="AlphaFoldDB" id="A0AB34JGJ7"/>
<accession>A0AB34JGJ7</accession>
<evidence type="ECO:0000256" key="3">
    <source>
        <dbReference type="ARBA" id="ARBA00012759"/>
    </source>
</evidence>
<feature type="active site" description="Proton acceptor" evidence="11">
    <location>
        <position position="118"/>
    </location>
</feature>
<feature type="domain" description="UBX" evidence="13">
    <location>
        <begin position="267"/>
        <end position="362"/>
    </location>
</feature>
<evidence type="ECO:0000259" key="13">
    <source>
        <dbReference type="PROSITE" id="PS50033"/>
    </source>
</evidence>
<evidence type="ECO:0000259" key="14">
    <source>
        <dbReference type="PROSITE" id="PS50957"/>
    </source>
</evidence>
<dbReference type="PANTHER" id="PTHR14159">
    <property type="entry name" value="ATAXIN-3-RELATED"/>
    <property type="match status" value="1"/>
</dbReference>
<feature type="domain" description="Josephin" evidence="14">
    <location>
        <begin position="1"/>
        <end position="179"/>
    </location>
</feature>
<dbReference type="InterPro" id="IPR029071">
    <property type="entry name" value="Ubiquitin-like_domsf"/>
</dbReference>
<keyword evidence="6 12" id="KW-0378">Hydrolase</keyword>
<dbReference type="CDD" id="cd01767">
    <property type="entry name" value="UBX"/>
    <property type="match status" value="1"/>
</dbReference>
<evidence type="ECO:0000256" key="12">
    <source>
        <dbReference type="PROSITE-ProRule" id="PRU00331"/>
    </source>
</evidence>
<dbReference type="PROSITE" id="PS50033">
    <property type="entry name" value="UBX"/>
    <property type="match status" value="1"/>
</dbReference>
<feature type="active site" description="Nucleophile" evidence="11">
    <location>
        <position position="14"/>
    </location>
</feature>
<evidence type="ECO:0000256" key="9">
    <source>
        <dbReference type="ARBA" id="ARBA00023163"/>
    </source>
</evidence>
<sequence>MPVLYHERQQSALCGQHCLNNLLQGPYFTEVDLAQIAQQLDAREAALMMENGVDDETRRFLARGSQNVGDDGNFSVQVLATALQGLELTLEDTRRPEARVAIRKPHFEQGFILHRQAHWYAVRKVDGLWWQINSTQPLPEQMTEAHLSATLAQLVADNWTVFVVRGKLPAPTPPSADALASNWVDTARPAADRLQDGGAGGAPAEPKKPSFVAFTGAGQTLGGGPAAAAAGAAAMSEEQQLAVALALSDELALTQRLERRLPAEPPEGVAAARVLVRMPDGARASRKFAAEATLQSLVDFVLVQLAAGGHSAHHASGRWQLSSQYPALKLAFSSRTACMENSEHEALTFASAGLAPSAQLHLAAA</sequence>
<dbReference type="GO" id="GO:0004843">
    <property type="term" value="F:cysteine-type deubiquitinase activity"/>
    <property type="evidence" value="ECO:0007669"/>
    <property type="project" value="UniProtKB-EC"/>
</dbReference>
<evidence type="ECO:0000256" key="8">
    <source>
        <dbReference type="ARBA" id="ARBA00023015"/>
    </source>
</evidence>
<dbReference type="Pfam" id="PF02099">
    <property type="entry name" value="Josephin"/>
    <property type="match status" value="1"/>
</dbReference>
<evidence type="ECO:0000256" key="7">
    <source>
        <dbReference type="ARBA" id="ARBA00022807"/>
    </source>
</evidence>
<evidence type="ECO:0000313" key="16">
    <source>
        <dbReference type="Proteomes" id="UP001515480"/>
    </source>
</evidence>
<gene>
    <name evidence="15" type="ORF">AB1Y20_023296</name>
</gene>
<dbReference type="InterPro" id="IPR001012">
    <property type="entry name" value="UBX_dom"/>
</dbReference>
<evidence type="ECO:0000256" key="1">
    <source>
        <dbReference type="ARBA" id="ARBA00000707"/>
    </source>
</evidence>
<evidence type="ECO:0000256" key="11">
    <source>
        <dbReference type="PIRSR" id="PIRSR633865-1"/>
    </source>
</evidence>
<dbReference type="SMART" id="SM01246">
    <property type="entry name" value="Josephin"/>
    <property type="match status" value="1"/>
</dbReference>
<keyword evidence="10" id="KW-0539">Nucleus</keyword>
<dbReference type="PANTHER" id="PTHR14159:SF0">
    <property type="entry name" value="ATAXIN-3-RELATED"/>
    <property type="match status" value="1"/>
</dbReference>
<keyword evidence="4" id="KW-0645">Protease</keyword>
<dbReference type="GO" id="GO:0006508">
    <property type="term" value="P:proteolysis"/>
    <property type="evidence" value="ECO:0007669"/>
    <property type="project" value="UniProtKB-KW"/>
</dbReference>
<feature type="active site" evidence="11 12">
    <location>
        <position position="133"/>
    </location>
</feature>
<keyword evidence="16" id="KW-1185">Reference proteome</keyword>
<dbReference type="EC" id="3.4.19.12" evidence="3"/>
<reference evidence="15 16" key="1">
    <citation type="journal article" date="2024" name="Science">
        <title>Giant polyketide synthase enzymes in the biosynthesis of giant marine polyether toxins.</title>
        <authorList>
            <person name="Fallon T.R."/>
            <person name="Shende V.V."/>
            <person name="Wierzbicki I.H."/>
            <person name="Pendleton A.L."/>
            <person name="Watervoot N.F."/>
            <person name="Auber R.P."/>
            <person name="Gonzalez D.J."/>
            <person name="Wisecaver J.H."/>
            <person name="Moore B.S."/>
        </authorList>
    </citation>
    <scope>NUCLEOTIDE SEQUENCE [LARGE SCALE GENOMIC DNA]</scope>
    <source>
        <strain evidence="15 16">12B1</strain>
    </source>
</reference>
<dbReference type="InterPro" id="IPR033865">
    <property type="entry name" value="Ataxin-3"/>
</dbReference>
<keyword evidence="7" id="KW-0788">Thiol protease</keyword>
<dbReference type="Gene3D" id="1.10.287.10">
    <property type="entry name" value="S15/NS1, RNA-binding"/>
    <property type="match status" value="1"/>
</dbReference>
<dbReference type="Gene3D" id="3.10.20.90">
    <property type="entry name" value="Phosphatidylinositol 3-kinase Catalytic Subunit, Chain A, domain 1"/>
    <property type="match status" value="1"/>
</dbReference>
<dbReference type="EMBL" id="JBGBPQ010000009">
    <property type="protein sequence ID" value="KAL1519789.1"/>
    <property type="molecule type" value="Genomic_DNA"/>
</dbReference>
<feature type="active site" evidence="12">
    <location>
        <position position="14"/>
    </location>
</feature>
<organism evidence="15 16">
    <name type="scientific">Prymnesium parvum</name>
    <name type="common">Toxic golden alga</name>
    <dbReference type="NCBI Taxonomy" id="97485"/>
    <lineage>
        <taxon>Eukaryota</taxon>
        <taxon>Haptista</taxon>
        <taxon>Haptophyta</taxon>
        <taxon>Prymnesiophyceae</taxon>
        <taxon>Prymnesiales</taxon>
        <taxon>Prymnesiaceae</taxon>
        <taxon>Prymnesium</taxon>
    </lineage>
</organism>
<comment type="subcellular location">
    <subcellularLocation>
        <location evidence="2">Nucleus</location>
    </subcellularLocation>
</comment>